<dbReference type="GO" id="GO:0000976">
    <property type="term" value="F:transcription cis-regulatory region binding"/>
    <property type="evidence" value="ECO:0007669"/>
    <property type="project" value="TreeGrafter"/>
</dbReference>
<dbReference type="HOGENOM" id="CLU_000445_30_4_6"/>
<dbReference type="Pfam" id="PF00486">
    <property type="entry name" value="Trans_reg_C"/>
    <property type="match status" value="1"/>
</dbReference>
<dbReference type="GO" id="GO:0032993">
    <property type="term" value="C:protein-DNA complex"/>
    <property type="evidence" value="ECO:0007669"/>
    <property type="project" value="TreeGrafter"/>
</dbReference>
<evidence type="ECO:0000256" key="3">
    <source>
        <dbReference type="PROSITE-ProRule" id="PRU01091"/>
    </source>
</evidence>
<dbReference type="RefSeq" id="WP_014777117.1">
    <property type="nucleotide sequence ID" value="NC_018012.1"/>
</dbReference>
<gene>
    <name evidence="6" type="ordered locus">Thivi_0560</name>
</gene>
<evidence type="ECO:0000313" key="6">
    <source>
        <dbReference type="EMBL" id="AFL72619.1"/>
    </source>
</evidence>
<evidence type="ECO:0000313" key="7">
    <source>
        <dbReference type="Proteomes" id="UP000006062"/>
    </source>
</evidence>
<keyword evidence="2" id="KW-0597">Phosphoprotein</keyword>
<accession>I3Y6K1</accession>
<dbReference type="AlphaFoldDB" id="I3Y6K1"/>
<dbReference type="SMART" id="SM00862">
    <property type="entry name" value="Trans_reg_C"/>
    <property type="match status" value="1"/>
</dbReference>
<sequence length="246" mass="27157">MDRKPPNPFVASPLLSRPVPSSIRIIIVEDDPLLASVMQRCLATEDYSVAVVTCGTELLLQYRSEGADLVLLDLNLGAEDGMDLARELAATTAVGLIIVSGRTDLRDRVEGLDAGADDYLIKPVALAELRARVRAVLRRRGQAVKSDGRLRAGSATLDPRTRRLCREGGEDVVLTETETLILAELIRHQGRSISRASLRRGADWSPDDRSVDVHIGRIRRKLREANFKELIILPIRGHGYRLTVEP</sequence>
<dbReference type="CDD" id="cd17574">
    <property type="entry name" value="REC_OmpR"/>
    <property type="match status" value="1"/>
</dbReference>
<dbReference type="SUPFAM" id="SSF46894">
    <property type="entry name" value="C-terminal effector domain of the bipartite response regulators"/>
    <property type="match status" value="1"/>
</dbReference>
<reference evidence="6 7" key="1">
    <citation type="submission" date="2012-06" db="EMBL/GenBank/DDBJ databases">
        <title>Complete sequence of Thiocystis violascens DSM 198.</title>
        <authorList>
            <consortium name="US DOE Joint Genome Institute"/>
            <person name="Lucas S."/>
            <person name="Han J."/>
            <person name="Lapidus A."/>
            <person name="Cheng J.-F."/>
            <person name="Goodwin L."/>
            <person name="Pitluck S."/>
            <person name="Peters L."/>
            <person name="Ovchinnikova G."/>
            <person name="Teshima H."/>
            <person name="Detter J.C."/>
            <person name="Han C."/>
            <person name="Tapia R."/>
            <person name="Land M."/>
            <person name="Hauser L."/>
            <person name="Kyrpides N."/>
            <person name="Ivanova N."/>
            <person name="Pagani I."/>
            <person name="Vogl K."/>
            <person name="Liu Z."/>
            <person name="Frigaard N.-U."/>
            <person name="Bryant D."/>
            <person name="Woyke T."/>
        </authorList>
    </citation>
    <scope>NUCLEOTIDE SEQUENCE [LARGE SCALE GENOMIC DNA]</scope>
    <source>
        <strain evidence="7">ATCC 17096 / DSM 198 / 6111</strain>
    </source>
</reference>
<dbReference type="STRING" id="765911.Thivi_0560"/>
<evidence type="ECO:0000256" key="2">
    <source>
        <dbReference type="PROSITE-ProRule" id="PRU00169"/>
    </source>
</evidence>
<evidence type="ECO:0000256" key="1">
    <source>
        <dbReference type="ARBA" id="ARBA00023125"/>
    </source>
</evidence>
<feature type="modified residue" description="4-aspartylphosphate" evidence="2">
    <location>
        <position position="73"/>
    </location>
</feature>
<dbReference type="eggNOG" id="COG0745">
    <property type="taxonomic scope" value="Bacteria"/>
</dbReference>
<dbReference type="InterPro" id="IPR016032">
    <property type="entry name" value="Sig_transdc_resp-reg_C-effctor"/>
</dbReference>
<dbReference type="Pfam" id="PF00072">
    <property type="entry name" value="Response_reg"/>
    <property type="match status" value="1"/>
</dbReference>
<feature type="DNA-binding region" description="OmpR/PhoB-type" evidence="3">
    <location>
        <begin position="147"/>
        <end position="244"/>
    </location>
</feature>
<dbReference type="KEGG" id="tvi:Thivi_0560"/>
<dbReference type="InterPro" id="IPR011006">
    <property type="entry name" value="CheY-like_superfamily"/>
</dbReference>
<dbReference type="GO" id="GO:0000156">
    <property type="term" value="F:phosphorelay response regulator activity"/>
    <property type="evidence" value="ECO:0007669"/>
    <property type="project" value="TreeGrafter"/>
</dbReference>
<name>I3Y6K1_THIV6</name>
<organism evidence="6 7">
    <name type="scientific">Thiocystis violascens (strain ATCC 17096 / DSM 198 / 6111)</name>
    <name type="common">Chromatium violascens</name>
    <dbReference type="NCBI Taxonomy" id="765911"/>
    <lineage>
        <taxon>Bacteria</taxon>
        <taxon>Pseudomonadati</taxon>
        <taxon>Pseudomonadota</taxon>
        <taxon>Gammaproteobacteria</taxon>
        <taxon>Chromatiales</taxon>
        <taxon>Chromatiaceae</taxon>
        <taxon>Thiocystis</taxon>
    </lineage>
</organism>
<dbReference type="Gene3D" id="3.40.50.2300">
    <property type="match status" value="1"/>
</dbReference>
<dbReference type="InterPro" id="IPR001789">
    <property type="entry name" value="Sig_transdc_resp-reg_receiver"/>
</dbReference>
<dbReference type="GO" id="GO:0006355">
    <property type="term" value="P:regulation of DNA-templated transcription"/>
    <property type="evidence" value="ECO:0007669"/>
    <property type="project" value="InterPro"/>
</dbReference>
<dbReference type="CDD" id="cd00383">
    <property type="entry name" value="trans_reg_C"/>
    <property type="match status" value="1"/>
</dbReference>
<dbReference type="InterPro" id="IPR036388">
    <property type="entry name" value="WH-like_DNA-bd_sf"/>
</dbReference>
<proteinExistence type="predicted"/>
<protein>
    <submittedName>
        <fullName evidence="6">Response regulator with CheY-like receiver domain and winged-helix DNA-binding domain</fullName>
    </submittedName>
</protein>
<dbReference type="Gene3D" id="1.10.10.10">
    <property type="entry name" value="Winged helix-like DNA-binding domain superfamily/Winged helix DNA-binding domain"/>
    <property type="match status" value="1"/>
</dbReference>
<dbReference type="SMART" id="SM00448">
    <property type="entry name" value="REC"/>
    <property type="match status" value="1"/>
</dbReference>
<dbReference type="PROSITE" id="PS50110">
    <property type="entry name" value="RESPONSE_REGULATORY"/>
    <property type="match status" value="1"/>
</dbReference>
<keyword evidence="1 3" id="KW-0238">DNA-binding</keyword>
<dbReference type="InterPro" id="IPR001867">
    <property type="entry name" value="OmpR/PhoB-type_DNA-bd"/>
</dbReference>
<dbReference type="PROSITE" id="PS51755">
    <property type="entry name" value="OMPR_PHOB"/>
    <property type="match status" value="1"/>
</dbReference>
<dbReference type="Gene3D" id="6.10.250.690">
    <property type="match status" value="1"/>
</dbReference>
<dbReference type="GO" id="GO:0005829">
    <property type="term" value="C:cytosol"/>
    <property type="evidence" value="ECO:0007669"/>
    <property type="project" value="TreeGrafter"/>
</dbReference>
<dbReference type="EMBL" id="CP003154">
    <property type="protein sequence ID" value="AFL72619.1"/>
    <property type="molecule type" value="Genomic_DNA"/>
</dbReference>
<dbReference type="Proteomes" id="UP000006062">
    <property type="component" value="Chromosome"/>
</dbReference>
<feature type="domain" description="Response regulatory" evidence="4">
    <location>
        <begin position="24"/>
        <end position="137"/>
    </location>
</feature>
<dbReference type="PANTHER" id="PTHR48111:SF36">
    <property type="entry name" value="TRANSCRIPTIONAL REGULATORY PROTEIN CUTR"/>
    <property type="match status" value="1"/>
</dbReference>
<dbReference type="InterPro" id="IPR039420">
    <property type="entry name" value="WalR-like"/>
</dbReference>
<feature type="domain" description="OmpR/PhoB-type" evidence="5">
    <location>
        <begin position="147"/>
        <end position="244"/>
    </location>
</feature>
<dbReference type="PANTHER" id="PTHR48111">
    <property type="entry name" value="REGULATOR OF RPOS"/>
    <property type="match status" value="1"/>
</dbReference>
<keyword evidence="7" id="KW-1185">Reference proteome</keyword>
<evidence type="ECO:0000259" key="4">
    <source>
        <dbReference type="PROSITE" id="PS50110"/>
    </source>
</evidence>
<evidence type="ECO:0000259" key="5">
    <source>
        <dbReference type="PROSITE" id="PS51755"/>
    </source>
</evidence>
<dbReference type="SUPFAM" id="SSF52172">
    <property type="entry name" value="CheY-like"/>
    <property type="match status" value="1"/>
</dbReference>
<dbReference type="OrthoDB" id="9802426at2"/>